<reference evidence="1 2" key="1">
    <citation type="submission" date="2018-02" db="EMBL/GenBank/DDBJ databases">
        <authorList>
            <person name="Cohen D.B."/>
            <person name="Kent A.D."/>
        </authorList>
    </citation>
    <scope>NUCLEOTIDE SEQUENCE [LARGE SCALE GENOMIC DNA]</scope>
    <source>
        <strain evidence="1">1</strain>
    </source>
</reference>
<keyword evidence="2" id="KW-1185">Reference proteome</keyword>
<accession>A0A2N9JEX2</accession>
<sequence>MRSGFVTTRRESSLPTHRGMLSIYM</sequence>
<gene>
    <name evidence="1" type="ORF">MPLG2_1611</name>
</gene>
<name>A0A2N9JEX2_9ACTN</name>
<dbReference type="Proteomes" id="UP000238164">
    <property type="component" value="Chromosome 1"/>
</dbReference>
<dbReference type="EMBL" id="LT985188">
    <property type="protein sequence ID" value="SPD86647.1"/>
    <property type="molecule type" value="Genomic_DNA"/>
</dbReference>
<protein>
    <submittedName>
        <fullName evidence="1">Uncharacterized protein</fullName>
    </submittedName>
</protein>
<organism evidence="1 2">
    <name type="scientific">Micropruina glycogenica</name>
    <dbReference type="NCBI Taxonomy" id="75385"/>
    <lineage>
        <taxon>Bacteria</taxon>
        <taxon>Bacillati</taxon>
        <taxon>Actinomycetota</taxon>
        <taxon>Actinomycetes</taxon>
        <taxon>Propionibacteriales</taxon>
        <taxon>Nocardioidaceae</taxon>
        <taxon>Micropruina</taxon>
    </lineage>
</organism>
<proteinExistence type="predicted"/>
<evidence type="ECO:0000313" key="2">
    <source>
        <dbReference type="Proteomes" id="UP000238164"/>
    </source>
</evidence>
<evidence type="ECO:0000313" key="1">
    <source>
        <dbReference type="EMBL" id="SPD86647.1"/>
    </source>
</evidence>
<dbReference type="KEGG" id="mgg:MPLG2_1611"/>
<dbReference type="AlphaFoldDB" id="A0A2N9JEX2"/>